<evidence type="ECO:0000256" key="2">
    <source>
        <dbReference type="ARBA" id="ARBA00022448"/>
    </source>
</evidence>
<keyword evidence="4 10" id="KW-0812">Transmembrane</keyword>
<evidence type="ECO:0000256" key="5">
    <source>
        <dbReference type="ARBA" id="ARBA00022729"/>
    </source>
</evidence>
<dbReference type="GO" id="GO:0009279">
    <property type="term" value="C:cell outer membrane"/>
    <property type="evidence" value="ECO:0007669"/>
    <property type="project" value="UniProtKB-SubCell"/>
</dbReference>
<dbReference type="GO" id="GO:0015344">
    <property type="term" value="F:siderophore uptake transmembrane transporter activity"/>
    <property type="evidence" value="ECO:0007669"/>
    <property type="project" value="TreeGrafter"/>
</dbReference>
<dbReference type="Proteomes" id="UP000475117">
    <property type="component" value="Chromosome"/>
</dbReference>
<evidence type="ECO:0000256" key="9">
    <source>
        <dbReference type="ARBA" id="ARBA00023237"/>
    </source>
</evidence>
<evidence type="ECO:0000313" key="14">
    <source>
        <dbReference type="EMBL" id="QQL45946.1"/>
    </source>
</evidence>
<dbReference type="CDD" id="cd01347">
    <property type="entry name" value="ligand_gated_channel"/>
    <property type="match status" value="1"/>
</dbReference>
<dbReference type="InterPro" id="IPR037066">
    <property type="entry name" value="Plug_dom_sf"/>
</dbReference>
<evidence type="ECO:0000259" key="12">
    <source>
        <dbReference type="Pfam" id="PF00593"/>
    </source>
</evidence>
<dbReference type="InterPro" id="IPR010917">
    <property type="entry name" value="TonB_rcpt_CS"/>
</dbReference>
<comment type="similarity">
    <text evidence="10 11">Belongs to the TonB-dependent receptor family.</text>
</comment>
<keyword evidence="15" id="KW-1185">Reference proteome</keyword>
<sequence length="725" mass="79074">MRSPKPAKVLAALVPALCLLNGLAAEQPEVTSAPVPPAVTVEDLAATEGALDPLVVTATRESRNLSELPNSVEVLGVKQLKERQTRTFPEAFFETPGVLMQKTAHGQGSPYIRGFTGYQTLALIDGIRLNNSTFRSGPNQYWNTIDPLSLSSIEIVKGQGSVLYGSDAIGGTVNALTIRPEYAEDGTTQSFGRILGRYASAERSVVGRVEGGVSRGGDFGVVAGVSVKEFGDLEVAGLGRQEKTGYSEIDGDVKLEKFLASGARLTFAHQQVHQDNAWRTHKTVRGESWRGTSVGDELSRILDQDRYLTYVQAEGSVDGSWADGYLLSLSHQRHEEFQDRVRSDGRRDEQGFTVDTMGVFGQFNKEGTAIGDLAYGASYYLDWIDSFRKDFNADGSFKGNAVQGPVGDNSKYHLAGAYVQTHLEPAERLDVWIGGRVSYAQADIGRVADPNTGDPIGFSKDWWDVSGSVRFAYALDGEETWRLYGGVSQGFRAPSLADLSQFASARTDEIATPSLGLDPEKFVSTELGVRHSGERFNGGLVYYYTFMDDLITGQRTGRVVDGFNEVTKQNARDGFVHGVELSSRYQLCDAFSVFGWVAWQEGETEDAAVAGQPITSQTITRMLPLSGQLGVRWDSPERRIWVELLGQGADKQDRLSFGDQKDTQRIPPGGTPGYVLGTVRGGWHVTENVTLVAAVENFTDEEYRVHGSGVNGAGRNFVVSGEWRF</sequence>
<keyword evidence="5" id="KW-0732">Signal</keyword>
<keyword evidence="8 14" id="KW-0675">Receptor</keyword>
<feature type="domain" description="TonB-dependent receptor-like beta-barrel" evidence="12">
    <location>
        <begin position="302"/>
        <end position="697"/>
    </location>
</feature>
<evidence type="ECO:0000256" key="3">
    <source>
        <dbReference type="ARBA" id="ARBA00022452"/>
    </source>
</evidence>
<dbReference type="KEGG" id="soa:G3M56_005030"/>
<evidence type="ECO:0000256" key="6">
    <source>
        <dbReference type="ARBA" id="ARBA00023077"/>
    </source>
</evidence>
<keyword evidence="6 11" id="KW-0798">TonB box</keyword>
<dbReference type="PROSITE" id="PS52016">
    <property type="entry name" value="TONB_DEPENDENT_REC_3"/>
    <property type="match status" value="1"/>
</dbReference>
<evidence type="ECO:0000256" key="11">
    <source>
        <dbReference type="RuleBase" id="RU003357"/>
    </source>
</evidence>
<dbReference type="Pfam" id="PF00593">
    <property type="entry name" value="TonB_dep_Rec_b-barrel"/>
    <property type="match status" value="1"/>
</dbReference>
<comment type="subcellular location">
    <subcellularLocation>
        <location evidence="1 10">Cell outer membrane</location>
        <topology evidence="1 10">Multi-pass membrane protein</topology>
    </subcellularLocation>
</comment>
<evidence type="ECO:0000256" key="10">
    <source>
        <dbReference type="PROSITE-ProRule" id="PRU01360"/>
    </source>
</evidence>
<gene>
    <name evidence="14" type="ORF">G3M56_005030</name>
</gene>
<reference evidence="14 15" key="1">
    <citation type="submission" date="2020-12" db="EMBL/GenBank/DDBJ databases">
        <title>Sulforoseuscoccus oceanibium gen. nov., sp. nov., a representative of the phylum Verrucomicrobia with special cytoplasmic membrane, and proposal of Sulforoseuscoccusaceae fam. nov.</title>
        <authorList>
            <person name="Xi F."/>
        </authorList>
    </citation>
    <scope>NUCLEOTIDE SEQUENCE [LARGE SCALE GENOMIC DNA]</scope>
    <source>
        <strain evidence="14 15">T37</strain>
    </source>
</reference>
<dbReference type="EMBL" id="CP066776">
    <property type="protein sequence ID" value="QQL45946.1"/>
    <property type="molecule type" value="Genomic_DNA"/>
</dbReference>
<dbReference type="Gene3D" id="2.40.170.20">
    <property type="entry name" value="TonB-dependent receptor, beta-barrel domain"/>
    <property type="match status" value="1"/>
</dbReference>
<keyword evidence="3 10" id="KW-1134">Transmembrane beta strand</keyword>
<dbReference type="InterPro" id="IPR012910">
    <property type="entry name" value="Plug_dom"/>
</dbReference>
<dbReference type="AlphaFoldDB" id="A0A6B3L885"/>
<feature type="domain" description="TonB-dependent receptor plug" evidence="13">
    <location>
        <begin position="65"/>
        <end position="172"/>
    </location>
</feature>
<evidence type="ECO:0000259" key="13">
    <source>
        <dbReference type="Pfam" id="PF07715"/>
    </source>
</evidence>
<evidence type="ECO:0000256" key="7">
    <source>
        <dbReference type="ARBA" id="ARBA00023136"/>
    </source>
</evidence>
<accession>A0A6B3L885</accession>
<dbReference type="PROSITE" id="PS01156">
    <property type="entry name" value="TONB_DEPENDENT_REC_2"/>
    <property type="match status" value="1"/>
</dbReference>
<dbReference type="RefSeq" id="WP_164364101.1">
    <property type="nucleotide sequence ID" value="NZ_CP066776.1"/>
</dbReference>
<proteinExistence type="inferred from homology"/>
<dbReference type="InterPro" id="IPR039426">
    <property type="entry name" value="TonB-dep_rcpt-like"/>
</dbReference>
<evidence type="ECO:0000256" key="1">
    <source>
        <dbReference type="ARBA" id="ARBA00004571"/>
    </source>
</evidence>
<protein>
    <submittedName>
        <fullName evidence="14">TonB-dependent receptor</fullName>
    </submittedName>
</protein>
<evidence type="ECO:0000256" key="4">
    <source>
        <dbReference type="ARBA" id="ARBA00022692"/>
    </source>
</evidence>
<organism evidence="14 15">
    <name type="scientific">Sulfuriroseicoccus oceanibius</name>
    <dbReference type="NCBI Taxonomy" id="2707525"/>
    <lineage>
        <taxon>Bacteria</taxon>
        <taxon>Pseudomonadati</taxon>
        <taxon>Verrucomicrobiota</taxon>
        <taxon>Verrucomicrobiia</taxon>
        <taxon>Verrucomicrobiales</taxon>
        <taxon>Verrucomicrobiaceae</taxon>
        <taxon>Sulfuriroseicoccus</taxon>
    </lineage>
</organism>
<dbReference type="PANTHER" id="PTHR30069:SF29">
    <property type="entry name" value="HEMOGLOBIN AND HEMOGLOBIN-HAPTOGLOBIN-BINDING PROTEIN 1-RELATED"/>
    <property type="match status" value="1"/>
</dbReference>
<dbReference type="SUPFAM" id="SSF56935">
    <property type="entry name" value="Porins"/>
    <property type="match status" value="1"/>
</dbReference>
<evidence type="ECO:0000256" key="8">
    <source>
        <dbReference type="ARBA" id="ARBA00023170"/>
    </source>
</evidence>
<name>A0A6B3L885_9BACT</name>
<evidence type="ECO:0000313" key="15">
    <source>
        <dbReference type="Proteomes" id="UP000475117"/>
    </source>
</evidence>
<dbReference type="PANTHER" id="PTHR30069">
    <property type="entry name" value="TONB-DEPENDENT OUTER MEMBRANE RECEPTOR"/>
    <property type="match status" value="1"/>
</dbReference>
<dbReference type="Pfam" id="PF07715">
    <property type="entry name" value="Plug"/>
    <property type="match status" value="1"/>
</dbReference>
<dbReference type="InterPro" id="IPR036942">
    <property type="entry name" value="Beta-barrel_TonB_sf"/>
</dbReference>
<dbReference type="InterPro" id="IPR000531">
    <property type="entry name" value="Beta-barrel_TonB"/>
</dbReference>
<keyword evidence="2 10" id="KW-0813">Transport</keyword>
<dbReference type="GO" id="GO:0044718">
    <property type="term" value="P:siderophore transmembrane transport"/>
    <property type="evidence" value="ECO:0007669"/>
    <property type="project" value="TreeGrafter"/>
</dbReference>
<keyword evidence="7 10" id="KW-0472">Membrane</keyword>
<dbReference type="Gene3D" id="2.170.130.10">
    <property type="entry name" value="TonB-dependent receptor, plug domain"/>
    <property type="match status" value="1"/>
</dbReference>
<keyword evidence="9 10" id="KW-0998">Cell outer membrane</keyword>